<gene>
    <name evidence="2" type="ORF">PENFLA_c041G06745</name>
</gene>
<comment type="caution">
    <text evidence="2">The sequence shown here is derived from an EMBL/GenBank/DDBJ whole genome shotgun (WGS) entry which is preliminary data.</text>
</comment>
<reference evidence="3" key="1">
    <citation type="journal article" date="2017" name="Nat. Microbiol.">
        <title>Global analysis of biosynthetic gene clusters reveals vast potential of secondary metabolite production in Penicillium species.</title>
        <authorList>
            <person name="Nielsen J.C."/>
            <person name="Grijseels S."/>
            <person name="Prigent S."/>
            <person name="Ji B."/>
            <person name="Dainat J."/>
            <person name="Nielsen K.F."/>
            <person name="Frisvad J.C."/>
            <person name="Workman M."/>
            <person name="Nielsen J."/>
        </authorList>
    </citation>
    <scope>NUCLEOTIDE SEQUENCE [LARGE SCALE GENOMIC DNA]</scope>
    <source>
        <strain evidence="3">IBT 14082</strain>
    </source>
</reference>
<feature type="region of interest" description="Disordered" evidence="1">
    <location>
        <begin position="194"/>
        <end position="216"/>
    </location>
</feature>
<dbReference type="AlphaFoldDB" id="A0A1V6SJ30"/>
<sequence>MPPVYHGQWSFDGDTFYVTSSSGHDHRRATYYELDDIFSTPLGDRRNRADYQDHWYEAQLLHFGLPPTKSKATAKMRLMDAFQDGTLDVPEEILEMEHKLTRTWMKQDLEARILGPSMQPPLDPESTGATATDAIELGAAQRPSGNEEGRFFGAGLVGGSEKNMQHRGSIGPPFENSKTLWGNWWTRLAPGSRKHERRDIPSEINGHSSISGEWTRTTGSRRGIAAGWISDSASVAPDYLQNGHTTTSGRGNER</sequence>
<accession>A0A1V6SJ30</accession>
<feature type="region of interest" description="Disordered" evidence="1">
    <location>
        <begin position="235"/>
        <end position="254"/>
    </location>
</feature>
<dbReference type="STRING" id="254877.A0A1V6SJ30"/>
<protein>
    <submittedName>
        <fullName evidence="2">Uncharacterized protein</fullName>
    </submittedName>
</protein>
<feature type="compositionally biased region" description="Polar residues" evidence="1">
    <location>
        <begin position="205"/>
        <end position="216"/>
    </location>
</feature>
<proteinExistence type="predicted"/>
<feature type="compositionally biased region" description="Polar residues" evidence="1">
    <location>
        <begin position="242"/>
        <end position="254"/>
    </location>
</feature>
<name>A0A1V6SJ30_9EURO</name>
<evidence type="ECO:0000313" key="3">
    <source>
        <dbReference type="Proteomes" id="UP000191342"/>
    </source>
</evidence>
<dbReference type="OrthoDB" id="4121058at2759"/>
<keyword evidence="3" id="KW-1185">Reference proteome</keyword>
<organism evidence="2 3">
    <name type="scientific">Penicillium flavigenum</name>
    <dbReference type="NCBI Taxonomy" id="254877"/>
    <lineage>
        <taxon>Eukaryota</taxon>
        <taxon>Fungi</taxon>
        <taxon>Dikarya</taxon>
        <taxon>Ascomycota</taxon>
        <taxon>Pezizomycotina</taxon>
        <taxon>Eurotiomycetes</taxon>
        <taxon>Eurotiomycetidae</taxon>
        <taxon>Eurotiales</taxon>
        <taxon>Aspergillaceae</taxon>
        <taxon>Penicillium</taxon>
    </lineage>
</organism>
<evidence type="ECO:0000256" key="1">
    <source>
        <dbReference type="SAM" id="MobiDB-lite"/>
    </source>
</evidence>
<evidence type="ECO:0000313" key="2">
    <source>
        <dbReference type="EMBL" id="OQE14017.1"/>
    </source>
</evidence>
<dbReference type="Proteomes" id="UP000191342">
    <property type="component" value="Unassembled WGS sequence"/>
</dbReference>
<dbReference type="EMBL" id="MLQL01000041">
    <property type="protein sequence ID" value="OQE14017.1"/>
    <property type="molecule type" value="Genomic_DNA"/>
</dbReference>